<dbReference type="AlphaFoldDB" id="A0A3S4U7N2"/>
<dbReference type="Proteomes" id="UP000275504">
    <property type="component" value="Chromosome"/>
</dbReference>
<accession>A0A3S4U7N2</accession>
<proteinExistence type="predicted"/>
<name>A0A3S4U7N2_CAMJU</name>
<dbReference type="EMBL" id="LR134359">
    <property type="protein sequence ID" value="VEG60768.1"/>
    <property type="molecule type" value="Genomic_DNA"/>
</dbReference>
<evidence type="ECO:0000313" key="4">
    <source>
        <dbReference type="Proteomes" id="UP000275504"/>
    </source>
</evidence>
<protein>
    <submittedName>
        <fullName evidence="2">Tail protein</fullName>
    </submittedName>
</protein>
<gene>
    <name evidence="1" type="ORF">NCTC11951_00437</name>
    <name evidence="2" type="ORF">NCTC11951_01285</name>
    <name evidence="3" type="ORF">NCTC11951_02084</name>
</gene>
<sequence length="124" mass="13935">MIFCLGDFEFEALNVDALEKNYEYGIRGVERINNHNALISVAKVNESIKISGKTLPLSKDKNTYLDTLKQMASQNKSYAMCSASGVYFGKFAILSINERQSAFLNGSGFLVQSFELNLQRDFDE</sequence>
<dbReference type="Pfam" id="PF06995">
    <property type="entry name" value="Phage_P2_GpU"/>
    <property type="match status" value="1"/>
</dbReference>
<organism evidence="2 4">
    <name type="scientific">Campylobacter jejuni subsp. doylei</name>
    <dbReference type="NCBI Taxonomy" id="32021"/>
    <lineage>
        <taxon>Bacteria</taxon>
        <taxon>Pseudomonadati</taxon>
        <taxon>Campylobacterota</taxon>
        <taxon>Epsilonproteobacteria</taxon>
        <taxon>Campylobacterales</taxon>
        <taxon>Campylobacteraceae</taxon>
        <taxon>Campylobacter</taxon>
    </lineage>
</organism>
<reference evidence="2 4" key="1">
    <citation type="submission" date="2018-12" db="EMBL/GenBank/DDBJ databases">
        <authorList>
            <consortium name="Pathogen Informatics"/>
        </authorList>
    </citation>
    <scope>NUCLEOTIDE SEQUENCE [LARGE SCALE GENOMIC DNA]</scope>
    <source>
        <strain evidence="2 4">NCTC11951</strain>
    </source>
</reference>
<evidence type="ECO:0000313" key="1">
    <source>
        <dbReference type="EMBL" id="VEG60768.1"/>
    </source>
</evidence>
<evidence type="ECO:0000313" key="3">
    <source>
        <dbReference type="EMBL" id="VEG62933.1"/>
    </source>
</evidence>
<evidence type="ECO:0000313" key="2">
    <source>
        <dbReference type="EMBL" id="VEG62155.1"/>
    </source>
</evidence>
<dbReference type="EMBL" id="LR134359">
    <property type="protein sequence ID" value="VEG62155.1"/>
    <property type="molecule type" value="Genomic_DNA"/>
</dbReference>
<dbReference type="InterPro" id="IPR009734">
    <property type="entry name" value="Myoviridae_GpU"/>
</dbReference>
<dbReference type="EMBL" id="LR134359">
    <property type="protein sequence ID" value="VEG62933.1"/>
    <property type="molecule type" value="Genomic_DNA"/>
</dbReference>